<name>A0A6F8T3A9_9GAMM</name>
<accession>A0A6F8T3A9</accession>
<protein>
    <recommendedName>
        <fullName evidence="3">Capsule polysaccharide biosynthesis protein</fullName>
    </recommendedName>
</protein>
<keyword evidence="2" id="KW-1185">Reference proteome</keyword>
<dbReference type="EMBL" id="AP022839">
    <property type="protein sequence ID" value="BCA94951.1"/>
    <property type="molecule type" value="Genomic_DNA"/>
</dbReference>
<dbReference type="Pfam" id="PF05159">
    <property type="entry name" value="Capsule_synth"/>
    <property type="match status" value="1"/>
</dbReference>
<dbReference type="GO" id="GO:0015774">
    <property type="term" value="P:polysaccharide transport"/>
    <property type="evidence" value="ECO:0007669"/>
    <property type="project" value="InterPro"/>
</dbReference>
<sequence>MKDVIFFSHHNTTPWWQFLADNLSFTNSASLASDFREKVDISIVDDFYHHLNTKDCCEFAIQHLSSEVCDEIIRRCRVLRNLKKSTALSMIGSMWLTFDNVIKKESPKLVISFIIDRYVLDVLNRVLQSYNIPFIGMTASIIPDYVMFMTGGKLLPLREPEISEVEHSRKQLMNESFAPSYVNKSKKYSLFLFWRTFVYFKTRGMFFNLIRHLKRNKLNLHYLDSLNCLEHKPRLNDYKALRYLDKNWENKLRETPSEKRVFLALQLLPEASLDYWLDDLTLLNNEQIVFEICTVLGNAGYVLFVKDHPLQFGFRKKEIIEKLATLPSVIIVPYDAPATQLIKECSISVTCTGTIGFQSVLAGACSIVSGAYYSDEEHFIHFHSLADIALLPDKIRAFQKNKPEKITEQSIDDLLTKVLAASIPGDLFSFKRFDKNNPSHISRVKPLIESLNKYLPQFLNAEM</sequence>
<dbReference type="Proteomes" id="UP000502894">
    <property type="component" value="Chromosome"/>
</dbReference>
<dbReference type="InterPro" id="IPR007833">
    <property type="entry name" value="Capsule_polysaccharide_synth"/>
</dbReference>
<proteinExistence type="predicted"/>
<evidence type="ECO:0000313" key="1">
    <source>
        <dbReference type="EMBL" id="BCA94951.1"/>
    </source>
</evidence>
<evidence type="ECO:0008006" key="3">
    <source>
        <dbReference type="Google" id="ProtNLM"/>
    </source>
</evidence>
<reference evidence="1" key="1">
    <citation type="journal article" date="2020" name="Microbiol. Resour. Announc.">
        <title>Complete Genome Sequence of Novel Psychrotolerant Legionella Strain TUM19329, Isolated from Antarctic Lake Sediment.</title>
        <authorList>
            <person name="Shimada S."/>
            <person name="Nakai R."/>
            <person name="Aoki K."/>
            <person name="Shimoeda N."/>
            <person name="Ohno G."/>
            <person name="Miyazaki Y."/>
            <person name="Kudoh S."/>
            <person name="Imura S."/>
            <person name="Watanabe K."/>
            <person name="Ishii Y."/>
            <person name="Tateda K."/>
        </authorList>
    </citation>
    <scope>NUCLEOTIDE SEQUENCE [LARGE SCALE GENOMIC DNA]</scope>
    <source>
        <strain evidence="1">TUM19329</strain>
    </source>
</reference>
<organism evidence="1 2">
    <name type="scientific">Legionella antarctica</name>
    <dbReference type="NCBI Taxonomy" id="2708020"/>
    <lineage>
        <taxon>Bacteria</taxon>
        <taxon>Pseudomonadati</taxon>
        <taxon>Pseudomonadota</taxon>
        <taxon>Gammaproteobacteria</taxon>
        <taxon>Legionellales</taxon>
        <taxon>Legionellaceae</taxon>
        <taxon>Legionella</taxon>
    </lineage>
</organism>
<dbReference type="AlphaFoldDB" id="A0A6F8T3A9"/>
<dbReference type="GO" id="GO:0000271">
    <property type="term" value="P:polysaccharide biosynthetic process"/>
    <property type="evidence" value="ECO:0007669"/>
    <property type="project" value="InterPro"/>
</dbReference>
<evidence type="ECO:0000313" key="2">
    <source>
        <dbReference type="Proteomes" id="UP000502894"/>
    </source>
</evidence>
<dbReference type="KEGG" id="lant:TUM19329_13120"/>
<dbReference type="RefSeq" id="WP_173236677.1">
    <property type="nucleotide sequence ID" value="NZ_AP022839.1"/>
</dbReference>
<gene>
    <name evidence="1" type="ORF">TUM19329_13120</name>
</gene>